<name>A0AAV5SZG7_9BILA</name>
<evidence type="ECO:0000313" key="2">
    <source>
        <dbReference type="EMBL" id="GMS87383.1"/>
    </source>
</evidence>
<feature type="region of interest" description="Disordered" evidence="1">
    <location>
        <begin position="233"/>
        <end position="256"/>
    </location>
</feature>
<feature type="compositionally biased region" description="Basic and acidic residues" evidence="1">
    <location>
        <begin position="8"/>
        <end position="22"/>
    </location>
</feature>
<organism evidence="2 3">
    <name type="scientific">Pristionchus entomophagus</name>
    <dbReference type="NCBI Taxonomy" id="358040"/>
    <lineage>
        <taxon>Eukaryota</taxon>
        <taxon>Metazoa</taxon>
        <taxon>Ecdysozoa</taxon>
        <taxon>Nematoda</taxon>
        <taxon>Chromadorea</taxon>
        <taxon>Rhabditida</taxon>
        <taxon>Rhabditina</taxon>
        <taxon>Diplogasteromorpha</taxon>
        <taxon>Diplogasteroidea</taxon>
        <taxon>Neodiplogasteridae</taxon>
        <taxon>Pristionchus</taxon>
    </lineage>
</organism>
<reference evidence="2" key="1">
    <citation type="submission" date="2023-10" db="EMBL/GenBank/DDBJ databases">
        <title>Genome assembly of Pristionchus species.</title>
        <authorList>
            <person name="Yoshida K."/>
            <person name="Sommer R.J."/>
        </authorList>
    </citation>
    <scope>NUCLEOTIDE SEQUENCE</scope>
    <source>
        <strain evidence="2">RS0144</strain>
    </source>
</reference>
<comment type="caution">
    <text evidence="2">The sequence shown here is derived from an EMBL/GenBank/DDBJ whole genome shotgun (WGS) entry which is preliminary data.</text>
</comment>
<gene>
    <name evidence="2" type="ORF">PENTCL1PPCAC_9558</name>
</gene>
<evidence type="ECO:0000256" key="1">
    <source>
        <dbReference type="SAM" id="MobiDB-lite"/>
    </source>
</evidence>
<dbReference type="AlphaFoldDB" id="A0AAV5SZG7"/>
<dbReference type="Proteomes" id="UP001432027">
    <property type="component" value="Unassembled WGS sequence"/>
</dbReference>
<feature type="non-terminal residue" evidence="2">
    <location>
        <position position="1"/>
    </location>
</feature>
<accession>A0AAV5SZG7</accession>
<sequence>LYCQGMSSEDRSEAKEERSVEEAPKEKLKLHGLVVKMAHEDHVTILCGSVPMVARVPQNPPEPIVPGCWVNFEMDVVTGVNEIFAECKPKYRTYIFDDGSFSVLSPATYYLEDDMPEDEYSLAYTPYFRFVDDPKRLLQDIDWMEWYKVMLGPSDNGGLLLQVNRIVRDMAGCIEPGALPGQMPTREQIEAVMEKDEPRGSYKGVGVVNSTMLGLCIGPIYYERQQDATGKYSAYGSGKGTRGSNDHYDRLRGRGG</sequence>
<feature type="compositionally biased region" description="Basic and acidic residues" evidence="1">
    <location>
        <begin position="244"/>
        <end position="256"/>
    </location>
</feature>
<protein>
    <submittedName>
        <fullName evidence="2">Uncharacterized protein</fullName>
    </submittedName>
</protein>
<dbReference type="EMBL" id="BTSX01000003">
    <property type="protein sequence ID" value="GMS87383.1"/>
    <property type="molecule type" value="Genomic_DNA"/>
</dbReference>
<feature type="region of interest" description="Disordered" evidence="1">
    <location>
        <begin position="1"/>
        <end position="22"/>
    </location>
</feature>
<keyword evidence="3" id="KW-1185">Reference proteome</keyword>
<proteinExistence type="predicted"/>
<evidence type="ECO:0000313" key="3">
    <source>
        <dbReference type="Proteomes" id="UP001432027"/>
    </source>
</evidence>
<feature type="non-terminal residue" evidence="2">
    <location>
        <position position="256"/>
    </location>
</feature>